<dbReference type="Pfam" id="PF03184">
    <property type="entry name" value="DDE_1"/>
    <property type="match status" value="1"/>
</dbReference>
<dbReference type="InterPro" id="IPR011011">
    <property type="entry name" value="Znf_FYVE_PHD"/>
</dbReference>
<dbReference type="OrthoDB" id="6676009at2759"/>
<dbReference type="InterPro" id="IPR004875">
    <property type="entry name" value="DDE_SF_endonuclease_dom"/>
</dbReference>
<dbReference type="InterPro" id="IPR013083">
    <property type="entry name" value="Znf_RING/FYVE/PHD"/>
</dbReference>
<organism evidence="3 4">
    <name type="scientific">Acanthoscelides obtectus</name>
    <name type="common">Bean weevil</name>
    <name type="synonym">Bruchus obtectus</name>
    <dbReference type="NCBI Taxonomy" id="200917"/>
    <lineage>
        <taxon>Eukaryota</taxon>
        <taxon>Metazoa</taxon>
        <taxon>Ecdysozoa</taxon>
        <taxon>Arthropoda</taxon>
        <taxon>Hexapoda</taxon>
        <taxon>Insecta</taxon>
        <taxon>Pterygota</taxon>
        <taxon>Neoptera</taxon>
        <taxon>Endopterygota</taxon>
        <taxon>Coleoptera</taxon>
        <taxon>Polyphaga</taxon>
        <taxon>Cucujiformia</taxon>
        <taxon>Chrysomeloidea</taxon>
        <taxon>Chrysomelidae</taxon>
        <taxon>Bruchinae</taxon>
        <taxon>Bruchini</taxon>
        <taxon>Acanthoscelides</taxon>
    </lineage>
</organism>
<comment type="caution">
    <text evidence="3">The sequence shown here is derived from an EMBL/GenBank/DDBJ whole genome shotgun (WGS) entry which is preliminary data.</text>
</comment>
<dbReference type="GO" id="GO:0003676">
    <property type="term" value="F:nucleic acid binding"/>
    <property type="evidence" value="ECO:0007669"/>
    <property type="project" value="InterPro"/>
</dbReference>
<evidence type="ECO:0000313" key="4">
    <source>
        <dbReference type="Proteomes" id="UP001152888"/>
    </source>
</evidence>
<dbReference type="SUPFAM" id="SSF57903">
    <property type="entry name" value="FYVE/PHD zinc finger"/>
    <property type="match status" value="1"/>
</dbReference>
<feature type="compositionally biased region" description="Basic and acidic residues" evidence="1">
    <location>
        <begin position="210"/>
        <end position="246"/>
    </location>
</feature>
<keyword evidence="4" id="KW-1185">Reference proteome</keyword>
<protein>
    <recommendedName>
        <fullName evidence="2">DDE-1 domain-containing protein</fullName>
    </recommendedName>
</protein>
<proteinExistence type="predicted"/>
<reference evidence="3" key="1">
    <citation type="submission" date="2022-03" db="EMBL/GenBank/DDBJ databases">
        <authorList>
            <person name="Sayadi A."/>
        </authorList>
    </citation>
    <scope>NUCLEOTIDE SEQUENCE</scope>
</reference>
<name>A0A9P0QBF1_ACAOB</name>
<feature type="domain" description="DDE-1" evidence="2">
    <location>
        <begin position="11"/>
        <end position="109"/>
    </location>
</feature>
<feature type="compositionally biased region" description="Basic residues" evidence="1">
    <location>
        <begin position="186"/>
        <end position="197"/>
    </location>
</feature>
<dbReference type="EMBL" id="CAKOFQ010008930">
    <property type="protein sequence ID" value="CAH2016528.1"/>
    <property type="molecule type" value="Genomic_DNA"/>
</dbReference>
<feature type="compositionally biased region" description="Basic and acidic residues" evidence="1">
    <location>
        <begin position="254"/>
        <end position="280"/>
    </location>
</feature>
<sequence>MKGAPVGSNGRSHPSSWIQTYLFTQWFQHFIDYVKPSAASPVLLLFDGHFSHTKNLELIDKARQNHVTLVSLPPHCTHKIQPMDKSFMGPLKTYYSEEIRVWLRENNRPLTAYDIVELFGKAYRKCQTGEIAARGFSIGGIYPFNRYVFTDSDYVAAAHDEKENRPGPSHSGSVTTPFDISPIPTTRKRTSNRGRKSGKSEIISNSPYKNELEEAEKRRIERQNKLTKNEDQDKHVVQGKGKENSKGKGKGVNKGKEQEKEKEKRKGKEIDEKEKREGKTAAKRMILQEEFTDSDSDATFKSDESEEELPKEDQVKQPTEDDCTCFFCDGKYADDRRGEEWVQCLMCEGWVHSECAGYDHGYYVCDFCKG</sequence>
<evidence type="ECO:0000259" key="2">
    <source>
        <dbReference type="Pfam" id="PF03184"/>
    </source>
</evidence>
<accession>A0A9P0QBF1</accession>
<dbReference type="Proteomes" id="UP001152888">
    <property type="component" value="Unassembled WGS sequence"/>
</dbReference>
<dbReference type="Gene3D" id="3.30.40.10">
    <property type="entry name" value="Zinc/RING finger domain, C3HC4 (zinc finger)"/>
    <property type="match status" value="1"/>
</dbReference>
<gene>
    <name evidence="3" type="ORF">ACAOBT_LOCUS35432</name>
</gene>
<feature type="region of interest" description="Disordered" evidence="1">
    <location>
        <begin position="160"/>
        <end position="315"/>
    </location>
</feature>
<dbReference type="AlphaFoldDB" id="A0A9P0QBF1"/>
<evidence type="ECO:0000313" key="3">
    <source>
        <dbReference type="EMBL" id="CAH2016528.1"/>
    </source>
</evidence>
<evidence type="ECO:0000256" key="1">
    <source>
        <dbReference type="SAM" id="MobiDB-lite"/>
    </source>
</evidence>
<dbReference type="CDD" id="cd15517">
    <property type="entry name" value="PHD_TCF19_like"/>
    <property type="match status" value="1"/>
</dbReference>